<dbReference type="Proteomes" id="UP001589896">
    <property type="component" value="Unassembled WGS sequence"/>
</dbReference>
<feature type="transmembrane region" description="Helical" evidence="6">
    <location>
        <begin position="49"/>
        <end position="75"/>
    </location>
</feature>
<feature type="transmembrane region" description="Helical" evidence="6">
    <location>
        <begin position="360"/>
        <end position="380"/>
    </location>
</feature>
<feature type="transmembrane region" description="Helical" evidence="6">
    <location>
        <begin position="87"/>
        <end position="111"/>
    </location>
</feature>
<evidence type="ECO:0000256" key="2">
    <source>
        <dbReference type="ARBA" id="ARBA00022475"/>
    </source>
</evidence>
<feature type="transmembrane region" description="Helical" evidence="6">
    <location>
        <begin position="149"/>
        <end position="170"/>
    </location>
</feature>
<evidence type="ECO:0000313" key="8">
    <source>
        <dbReference type="Proteomes" id="UP001589896"/>
    </source>
</evidence>
<reference evidence="7 8" key="1">
    <citation type="submission" date="2024-09" db="EMBL/GenBank/DDBJ databases">
        <authorList>
            <person name="Sun Q."/>
            <person name="Mori K."/>
        </authorList>
    </citation>
    <scope>NUCLEOTIDE SEQUENCE [LARGE SCALE GENOMIC DNA]</scope>
    <source>
        <strain evidence="7 8">KCTC 23076</strain>
    </source>
</reference>
<accession>A0ABV6RXU4</accession>
<keyword evidence="8" id="KW-1185">Reference proteome</keyword>
<evidence type="ECO:0000256" key="6">
    <source>
        <dbReference type="SAM" id="Phobius"/>
    </source>
</evidence>
<evidence type="ECO:0000256" key="5">
    <source>
        <dbReference type="ARBA" id="ARBA00023136"/>
    </source>
</evidence>
<feature type="transmembrane region" description="Helical" evidence="6">
    <location>
        <begin position="15"/>
        <end position="37"/>
    </location>
</feature>
<evidence type="ECO:0000313" key="7">
    <source>
        <dbReference type="EMBL" id="MFC0681414.1"/>
    </source>
</evidence>
<dbReference type="PANTHER" id="PTHR30250">
    <property type="entry name" value="PST FAMILY PREDICTED COLANIC ACID TRANSPORTER"/>
    <property type="match status" value="1"/>
</dbReference>
<organism evidence="7 8">
    <name type="scientific">Lysobacter korlensis</name>
    <dbReference type="NCBI Taxonomy" id="553636"/>
    <lineage>
        <taxon>Bacteria</taxon>
        <taxon>Pseudomonadati</taxon>
        <taxon>Pseudomonadota</taxon>
        <taxon>Gammaproteobacteria</taxon>
        <taxon>Lysobacterales</taxon>
        <taxon>Lysobacteraceae</taxon>
        <taxon>Lysobacter</taxon>
    </lineage>
</organism>
<dbReference type="PANTHER" id="PTHR30250:SF11">
    <property type="entry name" value="O-ANTIGEN TRANSPORTER-RELATED"/>
    <property type="match status" value="1"/>
</dbReference>
<proteinExistence type="predicted"/>
<dbReference type="InterPro" id="IPR002797">
    <property type="entry name" value="Polysacc_synth"/>
</dbReference>
<keyword evidence="2" id="KW-1003">Cell membrane</keyword>
<protein>
    <submittedName>
        <fullName evidence="7">Oligosaccharide flippase family protein</fullName>
    </submittedName>
</protein>
<feature type="transmembrane region" description="Helical" evidence="6">
    <location>
        <begin position="293"/>
        <end position="315"/>
    </location>
</feature>
<feature type="transmembrane region" description="Helical" evidence="6">
    <location>
        <begin position="117"/>
        <end position="137"/>
    </location>
</feature>
<dbReference type="RefSeq" id="WP_386674019.1">
    <property type="nucleotide sequence ID" value="NZ_JBHLTG010000008.1"/>
</dbReference>
<sequence>MTETTGASPGFRRTVLLMTASSFLVPLTGVLTAPILAQGLGVAGRGAAAAALAPSALVVAVATLGLPEALTYYLAKHPRITRPAVGWSAVIASVLGAACFVLVLVALPFLSTGDPELGDLILLATALVIPALVVAIFRGAASGRQMWNAVATERVVNAALRIVVLGALFVLDQLTVFNAVLVTSLAPIIAGVVYWRLWTVPPAGDADQPFAGNVGRALMSFGSRMWIGAVASMVLARVGQIIMAPLSSLAELGLYIVATTISDVPLIVALAVRDALYGVNSRTNDPQQITTTSRISVLIGGAGCLAIGVTLPAWMGPVFGDGFEAAIIPTWMLMVSALLCIPGLMASAGLGAWGRPGLRSLGLTLTLAIYIPVFILLVPLAGAIGAAWTSIVANVVLTTFNVVAASRVMKVPARDFLVLRRSDFVLASSELRRLTRPRRR</sequence>
<name>A0ABV6RXU4_9GAMM</name>
<keyword evidence="5 6" id="KW-0472">Membrane</keyword>
<comment type="subcellular location">
    <subcellularLocation>
        <location evidence="1">Cell membrane</location>
        <topology evidence="1">Multi-pass membrane protein</topology>
    </subcellularLocation>
</comment>
<feature type="transmembrane region" description="Helical" evidence="6">
    <location>
        <begin position="386"/>
        <end position="404"/>
    </location>
</feature>
<dbReference type="EMBL" id="JBHLTG010000008">
    <property type="protein sequence ID" value="MFC0681414.1"/>
    <property type="molecule type" value="Genomic_DNA"/>
</dbReference>
<feature type="transmembrane region" description="Helical" evidence="6">
    <location>
        <begin position="176"/>
        <end position="195"/>
    </location>
</feature>
<dbReference type="Pfam" id="PF01943">
    <property type="entry name" value="Polysacc_synt"/>
    <property type="match status" value="1"/>
</dbReference>
<keyword evidence="4 6" id="KW-1133">Transmembrane helix</keyword>
<dbReference type="InterPro" id="IPR050833">
    <property type="entry name" value="Poly_Biosynth_Transport"/>
</dbReference>
<evidence type="ECO:0000256" key="4">
    <source>
        <dbReference type="ARBA" id="ARBA00022989"/>
    </source>
</evidence>
<evidence type="ECO:0000256" key="1">
    <source>
        <dbReference type="ARBA" id="ARBA00004651"/>
    </source>
</evidence>
<comment type="caution">
    <text evidence="7">The sequence shown here is derived from an EMBL/GenBank/DDBJ whole genome shotgun (WGS) entry which is preliminary data.</text>
</comment>
<feature type="transmembrane region" description="Helical" evidence="6">
    <location>
        <begin position="327"/>
        <end position="353"/>
    </location>
</feature>
<feature type="transmembrane region" description="Helical" evidence="6">
    <location>
        <begin position="226"/>
        <end position="246"/>
    </location>
</feature>
<gene>
    <name evidence="7" type="ORF">ACFFGH_26590</name>
</gene>
<keyword evidence="3 6" id="KW-0812">Transmembrane</keyword>
<feature type="transmembrane region" description="Helical" evidence="6">
    <location>
        <begin position="252"/>
        <end position="272"/>
    </location>
</feature>
<evidence type="ECO:0000256" key="3">
    <source>
        <dbReference type="ARBA" id="ARBA00022692"/>
    </source>
</evidence>